<evidence type="ECO:0000256" key="1">
    <source>
        <dbReference type="SAM" id="SignalP"/>
    </source>
</evidence>
<dbReference type="EMBL" id="PYMC01000007">
    <property type="protein sequence ID" value="PSW04911.1"/>
    <property type="molecule type" value="Genomic_DNA"/>
</dbReference>
<evidence type="ECO:0000313" key="3">
    <source>
        <dbReference type="Proteomes" id="UP000240904"/>
    </source>
</evidence>
<organism evidence="2 3">
    <name type="scientific">Photobacterium lipolyticum</name>
    <dbReference type="NCBI Taxonomy" id="266810"/>
    <lineage>
        <taxon>Bacteria</taxon>
        <taxon>Pseudomonadati</taxon>
        <taxon>Pseudomonadota</taxon>
        <taxon>Gammaproteobacteria</taxon>
        <taxon>Vibrionales</taxon>
        <taxon>Vibrionaceae</taxon>
        <taxon>Photobacterium</taxon>
    </lineage>
</organism>
<comment type="caution">
    <text evidence="2">The sequence shown here is derived from an EMBL/GenBank/DDBJ whole genome shotgun (WGS) entry which is preliminary data.</text>
</comment>
<dbReference type="SUPFAM" id="SSF88713">
    <property type="entry name" value="Glycoside hydrolase/deacetylase"/>
    <property type="match status" value="1"/>
</dbReference>
<name>A0A2T3MYJ3_9GAMM</name>
<evidence type="ECO:0000313" key="2">
    <source>
        <dbReference type="EMBL" id="PSW04911.1"/>
    </source>
</evidence>
<protein>
    <submittedName>
        <fullName evidence="2">Divergent polysaccharide deacetylase family protein</fullName>
    </submittedName>
</protein>
<dbReference type="InterPro" id="IPR011330">
    <property type="entry name" value="Glyco_hydro/deAcase_b/a-brl"/>
</dbReference>
<gene>
    <name evidence="2" type="ORF">C9I89_11425</name>
</gene>
<feature type="chain" id="PRO_5015598968" evidence="1">
    <location>
        <begin position="23"/>
        <end position="240"/>
    </location>
</feature>
<keyword evidence="1" id="KW-0732">Signal</keyword>
<dbReference type="Gene3D" id="3.20.20.370">
    <property type="entry name" value="Glycoside hydrolase/deacetylase"/>
    <property type="match status" value="1"/>
</dbReference>
<reference evidence="2 3" key="1">
    <citation type="submission" date="2018-03" db="EMBL/GenBank/DDBJ databases">
        <title>Whole genome sequencing of Histamine producing bacteria.</title>
        <authorList>
            <person name="Butler K."/>
        </authorList>
    </citation>
    <scope>NUCLEOTIDE SEQUENCE [LARGE SCALE GENOMIC DNA]</scope>
    <source>
        <strain evidence="2 3">DSM 16190</strain>
    </source>
</reference>
<accession>A0A2T3MYJ3</accession>
<keyword evidence="3" id="KW-1185">Reference proteome</keyword>
<dbReference type="PANTHER" id="PTHR30105:SF2">
    <property type="entry name" value="DIVERGENT POLYSACCHARIDE DEACETYLASE SUPERFAMILY"/>
    <property type="match status" value="1"/>
</dbReference>
<dbReference type="Pfam" id="PF04748">
    <property type="entry name" value="Polysacc_deac_2"/>
    <property type="match status" value="1"/>
</dbReference>
<proteinExistence type="predicted"/>
<dbReference type="OrthoDB" id="9784811at2"/>
<dbReference type="InterPro" id="IPR006837">
    <property type="entry name" value="Divergent_DAC"/>
</dbReference>
<dbReference type="AlphaFoldDB" id="A0A2T3MYJ3"/>
<dbReference type="CDD" id="cd10936">
    <property type="entry name" value="CE4_DAC2"/>
    <property type="match status" value="1"/>
</dbReference>
<dbReference type="RefSeq" id="WP_107283493.1">
    <property type="nucleotide sequence ID" value="NZ_PYMC01000007.1"/>
</dbReference>
<dbReference type="PANTHER" id="PTHR30105">
    <property type="entry name" value="UNCHARACTERIZED YIBQ-RELATED"/>
    <property type="match status" value="1"/>
</dbReference>
<dbReference type="GO" id="GO:0005975">
    <property type="term" value="P:carbohydrate metabolic process"/>
    <property type="evidence" value="ECO:0007669"/>
    <property type="project" value="InterPro"/>
</dbReference>
<sequence length="240" mass="27299">MRRNALCFSFLIILFTVRPVAAARLAIVIDDLGYQAMPVQLSALPSEISISILPDTPFDLATAHQAERENRDTLLHMPMQPQRLAPLELTTLTADMPREELQRTLRHALSRVPNAIAINNHMGSGLTQNTQAMDWVMTVLAEKGLSFLDSRTTTQTVAFERAQANGVPALRRHIFLDHFRTRQFIRQQLELALKRARKYGYVVAIGHPYPVTLEALQQWLPEVEKQQVKLVRLSELYPQI</sequence>
<feature type="signal peptide" evidence="1">
    <location>
        <begin position="1"/>
        <end position="22"/>
    </location>
</feature>
<dbReference type="Proteomes" id="UP000240904">
    <property type="component" value="Unassembled WGS sequence"/>
</dbReference>